<feature type="coiled-coil region" evidence="1">
    <location>
        <begin position="75"/>
        <end position="133"/>
    </location>
</feature>
<evidence type="ECO:0008006" key="4">
    <source>
        <dbReference type="Google" id="ProtNLM"/>
    </source>
</evidence>
<gene>
    <name evidence="2" type="ORF">FOZ60_016271</name>
</gene>
<name>A0A7J6P4J8_PEROL</name>
<proteinExistence type="predicted"/>
<evidence type="ECO:0000313" key="3">
    <source>
        <dbReference type="Proteomes" id="UP000541610"/>
    </source>
</evidence>
<protein>
    <recommendedName>
        <fullName evidence="4">F-box domain-containing protein</fullName>
    </recommendedName>
</protein>
<keyword evidence="1" id="KW-0175">Coiled coil</keyword>
<organism evidence="2 3">
    <name type="scientific">Perkinsus olseni</name>
    <name type="common">Perkinsus atlanticus</name>
    <dbReference type="NCBI Taxonomy" id="32597"/>
    <lineage>
        <taxon>Eukaryota</taxon>
        <taxon>Sar</taxon>
        <taxon>Alveolata</taxon>
        <taxon>Perkinsozoa</taxon>
        <taxon>Perkinsea</taxon>
        <taxon>Perkinsida</taxon>
        <taxon>Perkinsidae</taxon>
        <taxon>Perkinsus</taxon>
    </lineage>
</organism>
<dbReference type="PANTHER" id="PTHR38926:SF5">
    <property type="entry name" value="F-BOX AND LEUCINE-RICH REPEAT PROTEIN 6"/>
    <property type="match status" value="1"/>
</dbReference>
<reference evidence="2 3" key="1">
    <citation type="submission" date="2020-04" db="EMBL/GenBank/DDBJ databases">
        <title>Perkinsus olseni comparative genomics.</title>
        <authorList>
            <person name="Bogema D.R."/>
        </authorList>
    </citation>
    <scope>NUCLEOTIDE SEQUENCE [LARGE SCALE GENOMIC DNA]</scope>
    <source>
        <strain evidence="2">00978-12</strain>
    </source>
</reference>
<dbReference type="InterPro" id="IPR032675">
    <property type="entry name" value="LRR_dom_sf"/>
</dbReference>
<evidence type="ECO:0000256" key="1">
    <source>
        <dbReference type="SAM" id="Coils"/>
    </source>
</evidence>
<accession>A0A7J6P4J8</accession>
<sequence length="520" mass="58175">MLPPPVDGLILEHILSWLISDVTSAARMASVCSSWRRAVMDYLRCEGTRTGYGVLDFEFPPEKVDDSLERIMWTYGRYMGVIATLRENYDEYEEETLRDGGTGLKGFLESAALKKLNELLDKAGGKLREILESGAACNLRTLESSFLHLGSPLWANMSKLVRLDLSDNDNLHDKDVSPCCGNLPCLTELLVACTFVTGVGWLDDSSKRKCWRVLHVDQTEVLLPLITDTCNWAARSLVELGLNYYYDEADAEEIEQFRKAIKRCIELRELHFHILAEADFMVQCWSASTSLRVLSGELVCIQPDFFYQGLISCNNIEKLELIDAGLEAPDEELKDMFRWIGSIASLRWFDIDTADEFPGRQEESDKCITSLLAGLKSISPAPLNVLKLAGWNITDAMLCDLLRSCPNITFLDLQDCPVTAEKTAFMHGLFSRRIRRLPSGDVEFRCPVHGTSVAKGDETNEEVASLLDAGGRIWEWRAEPACGVKITDSSGKLVESFCEEGPKGRCAAAEVFRRGRPTPV</sequence>
<dbReference type="InterPro" id="IPR036047">
    <property type="entry name" value="F-box-like_dom_sf"/>
</dbReference>
<dbReference type="AlphaFoldDB" id="A0A7J6P4J8"/>
<dbReference type="SUPFAM" id="SSF81383">
    <property type="entry name" value="F-box domain"/>
    <property type="match status" value="1"/>
</dbReference>
<dbReference type="Gene3D" id="3.80.10.10">
    <property type="entry name" value="Ribonuclease Inhibitor"/>
    <property type="match status" value="1"/>
</dbReference>
<dbReference type="EMBL" id="JABANP010000086">
    <property type="protein sequence ID" value="KAF4691039.1"/>
    <property type="molecule type" value="Genomic_DNA"/>
</dbReference>
<evidence type="ECO:0000313" key="2">
    <source>
        <dbReference type="EMBL" id="KAF4691039.1"/>
    </source>
</evidence>
<comment type="caution">
    <text evidence="2">The sequence shown here is derived from an EMBL/GenBank/DDBJ whole genome shotgun (WGS) entry which is preliminary data.</text>
</comment>
<dbReference type="Proteomes" id="UP000541610">
    <property type="component" value="Unassembled WGS sequence"/>
</dbReference>
<dbReference type="SUPFAM" id="SSF52047">
    <property type="entry name" value="RNI-like"/>
    <property type="match status" value="1"/>
</dbReference>
<dbReference type="PANTHER" id="PTHR38926">
    <property type="entry name" value="F-BOX DOMAIN CONTAINING PROTEIN, EXPRESSED"/>
    <property type="match status" value="1"/>
</dbReference>